<reference evidence="1 2" key="1">
    <citation type="journal article" date="2017" name="Curr. Biol.">
        <title>Genome architecture and evolution of a unichromosomal asexual nematode.</title>
        <authorList>
            <person name="Fradin H."/>
            <person name="Zegar C."/>
            <person name="Gutwein M."/>
            <person name="Lucas J."/>
            <person name="Kovtun M."/>
            <person name="Corcoran D."/>
            <person name="Baugh L.R."/>
            <person name="Kiontke K."/>
            <person name="Gunsalus K."/>
            <person name="Fitch D.H."/>
            <person name="Piano F."/>
        </authorList>
    </citation>
    <scope>NUCLEOTIDE SEQUENCE [LARGE SCALE GENOMIC DNA]</scope>
    <source>
        <strain evidence="1">PF1309</strain>
    </source>
</reference>
<sequence>MLVSGNVVARNEEHKAAVVLACILDGKSSYFISFPHATNLAIIGLFNDDSFSARLLDEHLGELPEHNSSFPIPSPSLDSHNQIDVGPLFALPEHAVQRPDGDVRRPVERILEFPLAVVDGRVDGGVLARGGHRVAEHDRRGLQQATRHLKLKDV</sequence>
<keyword evidence="2" id="KW-1185">Reference proteome</keyword>
<dbReference type="Proteomes" id="UP000218231">
    <property type="component" value="Unassembled WGS sequence"/>
</dbReference>
<comment type="caution">
    <text evidence="1">The sequence shown here is derived from an EMBL/GenBank/DDBJ whole genome shotgun (WGS) entry which is preliminary data.</text>
</comment>
<proteinExistence type="predicted"/>
<dbReference type="AlphaFoldDB" id="A0A2A2K462"/>
<dbReference type="EMBL" id="LIAE01009712">
    <property type="protein sequence ID" value="PAV68660.1"/>
    <property type="molecule type" value="Genomic_DNA"/>
</dbReference>
<organism evidence="1 2">
    <name type="scientific">Diploscapter pachys</name>
    <dbReference type="NCBI Taxonomy" id="2018661"/>
    <lineage>
        <taxon>Eukaryota</taxon>
        <taxon>Metazoa</taxon>
        <taxon>Ecdysozoa</taxon>
        <taxon>Nematoda</taxon>
        <taxon>Chromadorea</taxon>
        <taxon>Rhabditida</taxon>
        <taxon>Rhabditina</taxon>
        <taxon>Rhabditomorpha</taxon>
        <taxon>Rhabditoidea</taxon>
        <taxon>Rhabditidae</taxon>
        <taxon>Diploscapter</taxon>
    </lineage>
</organism>
<evidence type="ECO:0000313" key="1">
    <source>
        <dbReference type="EMBL" id="PAV68660.1"/>
    </source>
</evidence>
<evidence type="ECO:0000313" key="2">
    <source>
        <dbReference type="Proteomes" id="UP000218231"/>
    </source>
</evidence>
<name>A0A2A2K462_9BILA</name>
<accession>A0A2A2K462</accession>
<gene>
    <name evidence="1" type="ORF">WR25_18733</name>
</gene>
<protein>
    <submittedName>
        <fullName evidence="1">Uncharacterized protein</fullName>
    </submittedName>
</protein>